<proteinExistence type="predicted"/>
<name>A0ABN8HRF7_9NEOP</name>
<evidence type="ECO:0000256" key="1">
    <source>
        <dbReference type="SAM" id="MobiDB-lite"/>
    </source>
</evidence>
<feature type="compositionally biased region" description="Pro residues" evidence="1">
    <location>
        <begin position="97"/>
        <end position="108"/>
    </location>
</feature>
<feature type="region of interest" description="Disordered" evidence="1">
    <location>
        <begin position="96"/>
        <end position="158"/>
    </location>
</feature>
<protein>
    <submittedName>
        <fullName evidence="2">Uncharacterized protein</fullName>
    </submittedName>
</protein>
<dbReference type="EMBL" id="OW152823">
    <property type="protein sequence ID" value="CAH2039496.1"/>
    <property type="molecule type" value="Genomic_DNA"/>
</dbReference>
<feature type="compositionally biased region" description="Basic residues" evidence="1">
    <location>
        <begin position="109"/>
        <end position="132"/>
    </location>
</feature>
<keyword evidence="3" id="KW-1185">Reference proteome</keyword>
<evidence type="ECO:0000313" key="3">
    <source>
        <dbReference type="Proteomes" id="UP000837857"/>
    </source>
</evidence>
<gene>
    <name evidence="2" type="ORF">IPOD504_LOCUS1716</name>
</gene>
<organism evidence="2 3">
    <name type="scientific">Iphiclides podalirius</name>
    <name type="common">scarce swallowtail</name>
    <dbReference type="NCBI Taxonomy" id="110791"/>
    <lineage>
        <taxon>Eukaryota</taxon>
        <taxon>Metazoa</taxon>
        <taxon>Ecdysozoa</taxon>
        <taxon>Arthropoda</taxon>
        <taxon>Hexapoda</taxon>
        <taxon>Insecta</taxon>
        <taxon>Pterygota</taxon>
        <taxon>Neoptera</taxon>
        <taxon>Endopterygota</taxon>
        <taxon>Lepidoptera</taxon>
        <taxon>Glossata</taxon>
        <taxon>Ditrysia</taxon>
        <taxon>Papilionoidea</taxon>
        <taxon>Papilionidae</taxon>
        <taxon>Papilioninae</taxon>
        <taxon>Iphiclides</taxon>
    </lineage>
</organism>
<accession>A0ABN8HRF7</accession>
<feature type="region of interest" description="Disordered" evidence="1">
    <location>
        <begin position="199"/>
        <end position="230"/>
    </location>
</feature>
<feature type="non-terminal residue" evidence="2">
    <location>
        <position position="323"/>
    </location>
</feature>
<evidence type="ECO:0000313" key="2">
    <source>
        <dbReference type="EMBL" id="CAH2039496.1"/>
    </source>
</evidence>
<sequence>MLNNNLYNYSVRVDSYKLIDINLHSATITRLSNTKLRKSNSFDSTASFGHWGIISTGRASHAARNVHPEKRGKRGLTCVGSTVSRPRGIDILLAAPPAAPRRPPAPHHPPTRHYGPRALRSRRRPAPRKTLFRKSGYHDELTPSKHRTVRNRSVHTSPGTFSIRIDTALAEKGASVRLTRRAHRSRSSSPRAFATALVPRAPSATRSRPHGVVAQPPSSRSLRDHTNTCRGHGRSAVIEREYTCARRSTTAAVAHSFEASSSHNTHLSKYYGTGDDNKSVVSEHRHLSINTALVATRSLLNAFYSVGRVQGVVLRGRTRGCEL</sequence>
<feature type="compositionally biased region" description="Basic residues" evidence="1">
    <location>
        <begin position="144"/>
        <end position="153"/>
    </location>
</feature>
<reference evidence="2" key="1">
    <citation type="submission" date="2022-03" db="EMBL/GenBank/DDBJ databases">
        <authorList>
            <person name="Martin H S."/>
        </authorList>
    </citation>
    <scope>NUCLEOTIDE SEQUENCE</scope>
</reference>
<dbReference type="Proteomes" id="UP000837857">
    <property type="component" value="Chromosome 11"/>
</dbReference>